<dbReference type="InterPro" id="IPR030231">
    <property type="entry name" value="Gpn2"/>
</dbReference>
<comment type="function">
    <text evidence="1 8">Small GTPase required for proper localization of RNA polymerase II and III (RNAPII and RNAPIII). May act at an RNAP assembly step prior to nuclear import.</text>
</comment>
<keyword evidence="10" id="KW-1185">Reference proteome</keyword>
<keyword evidence="5 8" id="KW-0378">Hydrolase</keyword>
<dbReference type="PANTHER" id="PTHR21231">
    <property type="entry name" value="XPA-BINDING PROTEIN 1-RELATED"/>
    <property type="match status" value="1"/>
</dbReference>
<dbReference type="GO" id="GO:0005737">
    <property type="term" value="C:cytoplasm"/>
    <property type="evidence" value="ECO:0007669"/>
    <property type="project" value="TreeGrafter"/>
</dbReference>
<dbReference type="GO" id="GO:0005525">
    <property type="term" value="F:GTP binding"/>
    <property type="evidence" value="ECO:0007669"/>
    <property type="project" value="UniProtKB-KW"/>
</dbReference>
<protein>
    <recommendedName>
        <fullName evidence="3 8">GPN-loop GTPase 2</fullName>
    </recommendedName>
</protein>
<evidence type="ECO:0000313" key="10">
    <source>
        <dbReference type="Proteomes" id="UP001152759"/>
    </source>
</evidence>
<dbReference type="PANTHER" id="PTHR21231:SF3">
    <property type="entry name" value="GPN-LOOP GTPASE 2"/>
    <property type="match status" value="1"/>
</dbReference>
<name>A0A9P0FA13_BEMTA</name>
<dbReference type="Gene3D" id="3.40.50.300">
    <property type="entry name" value="P-loop containing nucleotide triphosphate hydrolases"/>
    <property type="match status" value="1"/>
</dbReference>
<dbReference type="GO" id="GO:0003924">
    <property type="term" value="F:GTPase activity"/>
    <property type="evidence" value="ECO:0007669"/>
    <property type="project" value="TreeGrafter"/>
</dbReference>
<evidence type="ECO:0000313" key="9">
    <source>
        <dbReference type="EMBL" id="CAH0396197.1"/>
    </source>
</evidence>
<dbReference type="Pfam" id="PF03029">
    <property type="entry name" value="ATP_bind_1"/>
    <property type="match status" value="1"/>
</dbReference>
<dbReference type="CDD" id="cd17871">
    <property type="entry name" value="GPN2"/>
    <property type="match status" value="1"/>
</dbReference>
<dbReference type="EMBL" id="OU963870">
    <property type="protein sequence ID" value="CAH0396197.1"/>
    <property type="molecule type" value="Genomic_DNA"/>
</dbReference>
<dbReference type="Proteomes" id="UP001152759">
    <property type="component" value="Chromosome 9"/>
</dbReference>
<evidence type="ECO:0000256" key="4">
    <source>
        <dbReference type="ARBA" id="ARBA00022741"/>
    </source>
</evidence>
<sequence length="302" mass="34117">MKVSFGQLVMGPPGSGKTTYCEAMSKLLLDIGRKVAVVNLDPANDNMNYKASIDIAELVTVEDTMQYLNLGPNGGLVYCIEYLEKNLKWLLDSLKKFEGYYFIFDCPGQVELYTHHDSMKKIMQSLSEQNFRLCAVHLVDSHYCSDPGKFISGLLMSLSAMLQMELPHVNILSKIDMISKHEKKLAFGVDYYMEVLDLSYLLDALQDDPFTKKYKKLNEAFVSIVEDFSLVSFVPLNIKDKSTVVRVKNSIDKANGYVYGHGEERNVQTLLACAVGAETEQDRIGTFVDRYNDESEMVLDKS</sequence>
<evidence type="ECO:0000256" key="5">
    <source>
        <dbReference type="ARBA" id="ARBA00022801"/>
    </source>
</evidence>
<evidence type="ECO:0000256" key="8">
    <source>
        <dbReference type="RuleBase" id="RU365059"/>
    </source>
</evidence>
<proteinExistence type="inferred from homology"/>
<comment type="subunit">
    <text evidence="7">Heterodimers with GPN1 or GPN3. Binds to RNA polymerase II (RNAPII).</text>
</comment>
<dbReference type="InterPro" id="IPR004130">
    <property type="entry name" value="Gpn"/>
</dbReference>
<dbReference type="AlphaFoldDB" id="A0A9P0FA13"/>
<gene>
    <name evidence="9" type="ORF">BEMITA_LOCUS14289</name>
</gene>
<evidence type="ECO:0000256" key="2">
    <source>
        <dbReference type="ARBA" id="ARBA00005290"/>
    </source>
</evidence>
<dbReference type="KEGG" id="btab:109033346"/>
<dbReference type="OrthoDB" id="5839at2759"/>
<evidence type="ECO:0000256" key="6">
    <source>
        <dbReference type="ARBA" id="ARBA00023134"/>
    </source>
</evidence>
<dbReference type="FunFam" id="3.40.50.300:FF:000338">
    <property type="entry name" value="GPN-loop GTPase 2"/>
    <property type="match status" value="1"/>
</dbReference>
<dbReference type="SUPFAM" id="SSF52540">
    <property type="entry name" value="P-loop containing nucleoside triphosphate hydrolases"/>
    <property type="match status" value="1"/>
</dbReference>
<evidence type="ECO:0000256" key="7">
    <source>
        <dbReference type="ARBA" id="ARBA00046611"/>
    </source>
</evidence>
<evidence type="ECO:0000256" key="3">
    <source>
        <dbReference type="ARBA" id="ARBA00014588"/>
    </source>
</evidence>
<keyword evidence="6 8" id="KW-0342">GTP-binding</keyword>
<keyword evidence="4 8" id="KW-0547">Nucleotide-binding</keyword>
<organism evidence="9 10">
    <name type="scientific">Bemisia tabaci</name>
    <name type="common">Sweetpotato whitefly</name>
    <name type="synonym">Aleurodes tabaci</name>
    <dbReference type="NCBI Taxonomy" id="7038"/>
    <lineage>
        <taxon>Eukaryota</taxon>
        <taxon>Metazoa</taxon>
        <taxon>Ecdysozoa</taxon>
        <taxon>Arthropoda</taxon>
        <taxon>Hexapoda</taxon>
        <taxon>Insecta</taxon>
        <taxon>Pterygota</taxon>
        <taxon>Neoptera</taxon>
        <taxon>Paraneoptera</taxon>
        <taxon>Hemiptera</taxon>
        <taxon>Sternorrhyncha</taxon>
        <taxon>Aleyrodoidea</taxon>
        <taxon>Aleyrodidae</taxon>
        <taxon>Aleyrodinae</taxon>
        <taxon>Bemisia</taxon>
    </lineage>
</organism>
<evidence type="ECO:0000256" key="1">
    <source>
        <dbReference type="ARBA" id="ARBA00003181"/>
    </source>
</evidence>
<comment type="similarity">
    <text evidence="2 8">Belongs to the GPN-loop GTPase family.</text>
</comment>
<reference evidence="9" key="1">
    <citation type="submission" date="2021-12" db="EMBL/GenBank/DDBJ databases">
        <authorList>
            <person name="King R."/>
        </authorList>
    </citation>
    <scope>NUCLEOTIDE SEQUENCE</scope>
</reference>
<dbReference type="InterPro" id="IPR027417">
    <property type="entry name" value="P-loop_NTPase"/>
</dbReference>
<accession>A0A9P0FA13</accession>